<proteinExistence type="predicted"/>
<dbReference type="KEGG" id="mft:XA26_19770"/>
<feature type="domain" description="Mce/MlaD" evidence="1">
    <location>
        <begin position="24"/>
        <end position="99"/>
    </location>
</feature>
<dbReference type="PATRIC" id="fig|1766.6.peg.1961"/>
<reference evidence="2 3" key="1">
    <citation type="journal article" date="2015" name="MBio">
        <title>Enzymatic Degradation of Phenazines Can Generate Energy and Protect Sensitive Organisms from Toxicity.</title>
        <authorList>
            <person name="Costa K.C."/>
            <person name="Bergkessel M."/>
            <person name="Saunders S."/>
            <person name="Korlach J."/>
            <person name="Newman D.K."/>
        </authorList>
    </citation>
    <scope>NUCLEOTIDE SEQUENCE [LARGE SCALE GENOMIC DNA]</scope>
    <source>
        <strain evidence="2 3">CT6</strain>
    </source>
</reference>
<evidence type="ECO:0000259" key="1">
    <source>
        <dbReference type="Pfam" id="PF02470"/>
    </source>
</evidence>
<dbReference type="Proteomes" id="UP000057134">
    <property type="component" value="Chromosome"/>
</dbReference>
<gene>
    <name evidence="2" type="ORF">XA26_19770</name>
</gene>
<dbReference type="Pfam" id="PF02470">
    <property type="entry name" value="MlaD"/>
    <property type="match status" value="1"/>
</dbReference>
<evidence type="ECO:0000313" key="2">
    <source>
        <dbReference type="EMBL" id="ALI25823.1"/>
    </source>
</evidence>
<dbReference type="STRING" id="1766.XA26_19770"/>
<dbReference type="InterPro" id="IPR003399">
    <property type="entry name" value="Mce/MlaD"/>
</dbReference>
<protein>
    <submittedName>
        <fullName evidence="2">Putative Mce family protein</fullName>
    </submittedName>
</protein>
<dbReference type="EMBL" id="CP011269">
    <property type="protein sequence ID" value="ALI25823.1"/>
    <property type="molecule type" value="Genomic_DNA"/>
</dbReference>
<accession>A0A0N7H8C3</accession>
<sequence>MVVAVGAYFTVNPFRGERRDVISVAIETPYAGQGVSSGTPVIMHGAKVGEITDISSLPGGGVRLQTALQSNPIAGLTDDLGIDFRPANYFGVTGINLIPAQTGQPLRDGSQIVVTPKGNFTLQALLYRLGEITGHVVNQRLISVIERATRYTDALNPLLETLITVSTTVTNVQSVSTAQLLRNATGINVAIPGLFDALIGTGDLYLKANIGMGADGNGFDPEANLRENPYIQYYDELMATRYDEARRTLATNPDDFVHGRFQEWLNGAETDLFAKVGKLESSHIYDLFPVVEQMRVMADVVPVLVPADDIAYTVGELRSRLERMYGGSGDQRALQVRVILEQLPGVAGPVELALGAAE</sequence>
<keyword evidence="3" id="KW-1185">Reference proteome</keyword>
<evidence type="ECO:0000313" key="3">
    <source>
        <dbReference type="Proteomes" id="UP000057134"/>
    </source>
</evidence>
<name>A0A0N7H8C3_MYCFO</name>
<dbReference type="AlphaFoldDB" id="A0A0N7H8C3"/>
<organism evidence="2 3">
    <name type="scientific">Mycolicibacterium fortuitum</name>
    <name type="common">Mycobacterium fortuitum</name>
    <dbReference type="NCBI Taxonomy" id="1766"/>
    <lineage>
        <taxon>Bacteria</taxon>
        <taxon>Bacillati</taxon>
        <taxon>Actinomycetota</taxon>
        <taxon>Actinomycetes</taxon>
        <taxon>Mycobacteriales</taxon>
        <taxon>Mycobacteriaceae</taxon>
        <taxon>Mycolicibacterium</taxon>
    </lineage>
</organism>